<reference evidence="2" key="1">
    <citation type="submission" date="2015-01" db="EMBL/GenBank/DDBJ databases">
        <title>Comparative genome analysis of Bacillus coagulans HM-08, Clostridium butyricum HM-68, Bacillus subtilis HM-66 and Bacillus paralicheniformis BL-09.</title>
        <authorList>
            <person name="Zhang H."/>
        </authorList>
    </citation>
    <scope>NUCLEOTIDE SEQUENCE [LARGE SCALE GENOMIC DNA]</scope>
    <source>
        <strain evidence="2">HM-08</strain>
    </source>
</reference>
<evidence type="ECO:0000313" key="1">
    <source>
        <dbReference type="EMBL" id="AJO21277.1"/>
    </source>
</evidence>
<name>A0AAN0T275_HEYCO</name>
<keyword evidence="2" id="KW-1185">Reference proteome</keyword>
<dbReference type="Proteomes" id="UP000032024">
    <property type="component" value="Chromosome"/>
</dbReference>
<accession>A0AAN0T275</accession>
<dbReference type="EMBL" id="CP010525">
    <property type="protein sequence ID" value="AJO21277.1"/>
    <property type="molecule type" value="Genomic_DNA"/>
</dbReference>
<sequence length="45" mass="5254">MFLTLKGNKKLTVLSVKNLMRIWRREKDIPRIAVPLMIQGISSEE</sequence>
<protein>
    <submittedName>
        <fullName evidence="1">Uncharacterized protein</fullName>
    </submittedName>
</protein>
<proteinExistence type="predicted"/>
<organism evidence="1 2">
    <name type="scientific">Heyndrickxia coagulans</name>
    <name type="common">Weizmannia coagulans</name>
    <dbReference type="NCBI Taxonomy" id="1398"/>
    <lineage>
        <taxon>Bacteria</taxon>
        <taxon>Bacillati</taxon>
        <taxon>Bacillota</taxon>
        <taxon>Bacilli</taxon>
        <taxon>Bacillales</taxon>
        <taxon>Bacillaceae</taxon>
        <taxon>Heyndrickxia</taxon>
    </lineage>
</organism>
<dbReference type="AlphaFoldDB" id="A0AAN0T275"/>
<evidence type="ECO:0000313" key="2">
    <source>
        <dbReference type="Proteomes" id="UP000032024"/>
    </source>
</evidence>
<gene>
    <name evidence="1" type="ORF">SB48_HM08orf00744</name>
</gene>